<dbReference type="Proteomes" id="UP000293764">
    <property type="component" value="Unassembled WGS sequence"/>
</dbReference>
<dbReference type="AlphaFoldDB" id="A0A4Q5MYD7"/>
<feature type="active site" evidence="5">
    <location>
        <position position="74"/>
    </location>
</feature>
<dbReference type="EC" id="3.6.1.7" evidence="2 5"/>
<feature type="region of interest" description="Disordered" evidence="7">
    <location>
        <begin position="1"/>
        <end position="32"/>
    </location>
</feature>
<comment type="similarity">
    <text evidence="1 6">Belongs to the acylphosphatase family.</text>
</comment>
<evidence type="ECO:0000256" key="1">
    <source>
        <dbReference type="ARBA" id="ARBA00005614"/>
    </source>
</evidence>
<evidence type="ECO:0000256" key="4">
    <source>
        <dbReference type="ARBA" id="ARBA00047645"/>
    </source>
</evidence>
<evidence type="ECO:0000313" key="10">
    <source>
        <dbReference type="Proteomes" id="UP000293764"/>
    </source>
</evidence>
<evidence type="ECO:0000256" key="7">
    <source>
        <dbReference type="SAM" id="MobiDB-lite"/>
    </source>
</evidence>
<protein>
    <recommendedName>
        <fullName evidence="3 5">acylphosphatase</fullName>
        <ecNumber evidence="2 5">3.6.1.7</ecNumber>
    </recommendedName>
</protein>
<evidence type="ECO:0000256" key="5">
    <source>
        <dbReference type="PROSITE-ProRule" id="PRU00520"/>
    </source>
</evidence>
<evidence type="ECO:0000313" key="9">
    <source>
        <dbReference type="EMBL" id="RYV50812.1"/>
    </source>
</evidence>
<proteinExistence type="inferred from homology"/>
<organism evidence="9 10">
    <name type="scientific">Pengzhenrongella frigida</name>
    <dbReference type="NCBI Taxonomy" id="1259133"/>
    <lineage>
        <taxon>Bacteria</taxon>
        <taxon>Bacillati</taxon>
        <taxon>Actinomycetota</taxon>
        <taxon>Actinomycetes</taxon>
        <taxon>Micrococcales</taxon>
        <taxon>Pengzhenrongella</taxon>
    </lineage>
</organism>
<reference evidence="9 10" key="1">
    <citation type="submission" date="2019-01" db="EMBL/GenBank/DDBJ databases">
        <title>Novel species of Cellulomonas.</title>
        <authorList>
            <person name="Liu Q."/>
            <person name="Xin Y.-H."/>
        </authorList>
    </citation>
    <scope>NUCLEOTIDE SEQUENCE [LARGE SCALE GENOMIC DNA]</scope>
    <source>
        <strain evidence="9 10">HLT2-17</strain>
    </source>
</reference>
<dbReference type="InterPro" id="IPR036046">
    <property type="entry name" value="Acylphosphatase-like_dom_sf"/>
</dbReference>
<feature type="active site" evidence="5">
    <location>
        <position position="56"/>
    </location>
</feature>
<evidence type="ECO:0000259" key="8">
    <source>
        <dbReference type="PROSITE" id="PS51160"/>
    </source>
</evidence>
<dbReference type="InterPro" id="IPR001792">
    <property type="entry name" value="Acylphosphatase-like_dom"/>
</dbReference>
<comment type="catalytic activity">
    <reaction evidence="4 5">
        <text>an acyl phosphate + H2O = a carboxylate + phosphate + H(+)</text>
        <dbReference type="Rhea" id="RHEA:14965"/>
        <dbReference type="ChEBI" id="CHEBI:15377"/>
        <dbReference type="ChEBI" id="CHEBI:15378"/>
        <dbReference type="ChEBI" id="CHEBI:29067"/>
        <dbReference type="ChEBI" id="CHEBI:43474"/>
        <dbReference type="ChEBI" id="CHEBI:59918"/>
        <dbReference type="EC" id="3.6.1.7"/>
    </reaction>
</comment>
<dbReference type="InterPro" id="IPR017968">
    <property type="entry name" value="Acylphosphatase_CS"/>
</dbReference>
<evidence type="ECO:0000256" key="6">
    <source>
        <dbReference type="RuleBase" id="RU004168"/>
    </source>
</evidence>
<evidence type="ECO:0000256" key="3">
    <source>
        <dbReference type="ARBA" id="ARBA00015991"/>
    </source>
</evidence>
<dbReference type="PANTHER" id="PTHR47268">
    <property type="entry name" value="ACYLPHOSPHATASE"/>
    <property type="match status" value="1"/>
</dbReference>
<dbReference type="Gene3D" id="3.30.70.100">
    <property type="match status" value="1"/>
</dbReference>
<gene>
    <name evidence="9" type="ORF">EUA98_11730</name>
</gene>
<dbReference type="Pfam" id="PF00708">
    <property type="entry name" value="Acylphosphatase"/>
    <property type="match status" value="1"/>
</dbReference>
<dbReference type="GO" id="GO:0003998">
    <property type="term" value="F:acylphosphatase activity"/>
    <property type="evidence" value="ECO:0007669"/>
    <property type="project" value="UniProtKB-EC"/>
</dbReference>
<dbReference type="InterPro" id="IPR020456">
    <property type="entry name" value="Acylphosphatase"/>
</dbReference>
<keyword evidence="10" id="KW-1185">Reference proteome</keyword>
<sequence length="117" mass="12325">MRARGSSVLSRGTAVSSRAGQQCPLARDSSSLENVPVPDAACVAKVRGRVQGVGFRWWTRDQLSRLGLTGSARNLDDGSVEVVAHGDPAAIERLLAALRGPHTPGRVDSVEVTRIPG</sequence>
<keyword evidence="5" id="KW-0378">Hydrolase</keyword>
<dbReference type="SUPFAM" id="SSF54975">
    <property type="entry name" value="Acylphosphatase/BLUF domain-like"/>
    <property type="match status" value="1"/>
</dbReference>
<dbReference type="PANTHER" id="PTHR47268:SF4">
    <property type="entry name" value="ACYLPHOSPHATASE"/>
    <property type="match status" value="1"/>
</dbReference>
<comment type="caution">
    <text evidence="9">The sequence shown here is derived from an EMBL/GenBank/DDBJ whole genome shotgun (WGS) entry which is preliminary data.</text>
</comment>
<dbReference type="EMBL" id="SDWW01000026">
    <property type="protein sequence ID" value="RYV50812.1"/>
    <property type="molecule type" value="Genomic_DNA"/>
</dbReference>
<accession>A0A4Q5MYD7</accession>
<feature type="domain" description="Acylphosphatase-like" evidence="8">
    <location>
        <begin position="41"/>
        <end position="117"/>
    </location>
</feature>
<dbReference type="PROSITE" id="PS51160">
    <property type="entry name" value="ACYLPHOSPHATASE_3"/>
    <property type="match status" value="1"/>
</dbReference>
<dbReference type="PROSITE" id="PS00150">
    <property type="entry name" value="ACYLPHOSPHATASE_1"/>
    <property type="match status" value="1"/>
</dbReference>
<name>A0A4Q5MYD7_9MICO</name>
<dbReference type="OrthoDB" id="3182027at2"/>
<feature type="compositionally biased region" description="Polar residues" evidence="7">
    <location>
        <begin position="7"/>
        <end position="20"/>
    </location>
</feature>
<evidence type="ECO:0000256" key="2">
    <source>
        <dbReference type="ARBA" id="ARBA00012150"/>
    </source>
</evidence>